<proteinExistence type="predicted"/>
<keyword evidence="2" id="KW-1185">Reference proteome</keyword>
<dbReference type="Proteomes" id="UP000651475">
    <property type="component" value="Unassembled WGS sequence"/>
</dbReference>
<organism evidence="1 2">
    <name type="scientific">Parabacteroides hominis</name>
    <dbReference type="NCBI Taxonomy" id="2763057"/>
    <lineage>
        <taxon>Bacteria</taxon>
        <taxon>Pseudomonadati</taxon>
        <taxon>Bacteroidota</taxon>
        <taxon>Bacteroidia</taxon>
        <taxon>Bacteroidales</taxon>
        <taxon>Tannerellaceae</taxon>
        <taxon>Parabacteroides</taxon>
    </lineage>
</organism>
<protein>
    <recommendedName>
        <fullName evidence="3">M3 family oligoendopeptidase</fullName>
    </recommendedName>
</protein>
<gene>
    <name evidence="1" type="ORF">H8S65_16905</name>
</gene>
<sequence length="657" mass="74976">MLVCTLACLSGHAEINPTVVQSTIRSLVAKDSRNKVAIEKGVRQAGRLWQDSDGSAEEFKAFCEKNYITDPAEKEQVFLKISDYMEGINGYFNEMSLRLMKNLHQPTGPLHAIDEKFGSYSPGTHLQDDFYQNKIAFIVMLNFPHYTLEEKGKLGTDRKAWAYARLGDLFTERIPASALQAAGNAESDADIYISDYNIYMGHVENKKGEHLFPKDMILLSHWNLRDEIKANYNKGKEGLDKQRTVYEVMKRIIAQDIPVEVINSGKYEWNPYKNEISLDGKQVQGTPESTTRYQKMLNNFKAMQEIDKYTGNTYIDRKFSEDMEVSLDDVEKLFDEFLSAPELKAVGNMIAKRLGRKLEAYDIWYDGFKARSNLDETKLNEKTRALYPNAEALDKDLPNILVKAGFTPERARYLADKITVDAARGSGHAWGAAMKGQQSHLRTRIPEAGMDYKGYNIAIHEFGHNVEQTLSMYDVDYYMLNGVPNTAFTEALAFVFQKRDLELLGIEDNNPDKKAMEVLDKIWTMYEICGVSMLDISVWKWMYAHPDATAGELKDATISLSKEIWNKYYAPVFGVKDETVLAVYSHMISYPLYLSAYAFGQIIEFQLDQYLEGKDFATEVERIFCQGRLTPNEWMQEATGSPLTVEPMLEAVREVIN</sequence>
<dbReference type="SUPFAM" id="SSF55486">
    <property type="entry name" value="Metalloproteases ('zincins'), catalytic domain"/>
    <property type="match status" value="1"/>
</dbReference>
<evidence type="ECO:0000313" key="1">
    <source>
        <dbReference type="EMBL" id="MBC5634425.1"/>
    </source>
</evidence>
<comment type="caution">
    <text evidence="1">The sequence shown here is derived from an EMBL/GenBank/DDBJ whole genome shotgun (WGS) entry which is preliminary data.</text>
</comment>
<name>A0ABR7DSJ5_9BACT</name>
<accession>A0ABR7DSJ5</accession>
<evidence type="ECO:0008006" key="3">
    <source>
        <dbReference type="Google" id="ProtNLM"/>
    </source>
</evidence>
<reference evidence="1 2" key="1">
    <citation type="submission" date="2020-08" db="EMBL/GenBank/DDBJ databases">
        <title>Genome public.</title>
        <authorList>
            <person name="Liu C."/>
            <person name="Sun Q."/>
        </authorList>
    </citation>
    <scope>NUCLEOTIDE SEQUENCE [LARGE SCALE GENOMIC DNA]</scope>
    <source>
        <strain evidence="1 2">NSJ-79</strain>
    </source>
</reference>
<evidence type="ECO:0000313" key="2">
    <source>
        <dbReference type="Proteomes" id="UP000651475"/>
    </source>
</evidence>
<dbReference type="EMBL" id="JACOOJ010000037">
    <property type="protein sequence ID" value="MBC5634425.1"/>
    <property type="molecule type" value="Genomic_DNA"/>
</dbReference>
<dbReference type="Gene3D" id="1.10.1370.30">
    <property type="match status" value="1"/>
</dbReference>